<accession>A0A7W3QS59</accession>
<evidence type="ECO:0000256" key="1">
    <source>
        <dbReference type="SAM" id="MobiDB-lite"/>
    </source>
</evidence>
<sequence>MALVPDGLPTEKLRKEGHTRKQTITQYLATNPTSKVIWPTALYSGTCKSPDRTPTKRTKQRQ</sequence>
<evidence type="ECO:0000313" key="2">
    <source>
        <dbReference type="EMBL" id="MBA8957073.1"/>
    </source>
</evidence>
<keyword evidence="3" id="KW-1185">Reference proteome</keyword>
<dbReference type="AlphaFoldDB" id="A0A7W3QS59"/>
<reference evidence="2 3" key="1">
    <citation type="submission" date="2020-08" db="EMBL/GenBank/DDBJ databases">
        <title>Genomic Encyclopedia of Type Strains, Phase IV (KMG-IV): sequencing the most valuable type-strain genomes for metagenomic binning, comparative biology and taxonomic classification.</title>
        <authorList>
            <person name="Goeker M."/>
        </authorList>
    </citation>
    <scope>NUCLEOTIDE SEQUENCE [LARGE SCALE GENOMIC DNA]</scope>
    <source>
        <strain evidence="2 3">DSM 44197</strain>
    </source>
</reference>
<dbReference type="EMBL" id="JACJIA010000020">
    <property type="protein sequence ID" value="MBA8957073.1"/>
    <property type="molecule type" value="Genomic_DNA"/>
</dbReference>
<organism evidence="2 3">
    <name type="scientific">Actinomadura namibiensis</name>
    <dbReference type="NCBI Taxonomy" id="182080"/>
    <lineage>
        <taxon>Bacteria</taxon>
        <taxon>Bacillati</taxon>
        <taxon>Actinomycetota</taxon>
        <taxon>Actinomycetes</taxon>
        <taxon>Streptosporangiales</taxon>
        <taxon>Thermomonosporaceae</taxon>
        <taxon>Actinomadura</taxon>
    </lineage>
</organism>
<comment type="caution">
    <text evidence="2">The sequence shown here is derived from an EMBL/GenBank/DDBJ whole genome shotgun (WGS) entry which is preliminary data.</text>
</comment>
<protein>
    <submittedName>
        <fullName evidence="2">Uncharacterized protein</fullName>
    </submittedName>
</protein>
<gene>
    <name evidence="2" type="ORF">HNR61_008764</name>
</gene>
<evidence type="ECO:0000313" key="3">
    <source>
        <dbReference type="Proteomes" id="UP000572680"/>
    </source>
</evidence>
<proteinExistence type="predicted"/>
<name>A0A7W3QS59_ACTNM</name>
<dbReference type="Proteomes" id="UP000572680">
    <property type="component" value="Unassembled WGS sequence"/>
</dbReference>
<feature type="region of interest" description="Disordered" evidence="1">
    <location>
        <begin position="1"/>
        <end position="20"/>
    </location>
</feature>